<feature type="domain" description="Glycosyl hydrolase family 95 N-terminal" evidence="3">
    <location>
        <begin position="44"/>
        <end position="313"/>
    </location>
</feature>
<dbReference type="RefSeq" id="WP_184223141.1">
    <property type="nucleotide sequence ID" value="NZ_JACHIP010000017.1"/>
</dbReference>
<dbReference type="InterPro" id="IPR013780">
    <property type="entry name" value="Glyco_hydro_b"/>
</dbReference>
<dbReference type="Pfam" id="PF21307">
    <property type="entry name" value="Glyco_hydro_95_C"/>
    <property type="match status" value="1"/>
</dbReference>
<keyword evidence="7" id="KW-1185">Reference proteome</keyword>
<reference evidence="6 7" key="1">
    <citation type="submission" date="2020-08" db="EMBL/GenBank/DDBJ databases">
        <title>Genomic Encyclopedia of Type Strains, Phase IV (KMG-V): Genome sequencing to study the core and pangenomes of soil and plant-associated prokaryotes.</title>
        <authorList>
            <person name="Whitman W."/>
        </authorList>
    </citation>
    <scope>NUCLEOTIDE SEQUENCE [LARGE SCALE GENOMIC DNA]</scope>
    <source>
        <strain evidence="6 7">M8UP14</strain>
    </source>
</reference>
<dbReference type="AlphaFoldDB" id="A0A7W7ZIU2"/>
<dbReference type="PANTHER" id="PTHR31084:SF0">
    <property type="entry name" value="ALPHA-L-FUCOSIDASE 2"/>
    <property type="match status" value="1"/>
</dbReference>
<comment type="caution">
    <text evidence="6">The sequence shown here is derived from an EMBL/GenBank/DDBJ whole genome shotgun (WGS) entry which is preliminary data.</text>
</comment>
<evidence type="ECO:0000259" key="3">
    <source>
        <dbReference type="Pfam" id="PF14498"/>
    </source>
</evidence>
<feature type="domain" description="Glycosyl hydrolase family 95 catalytic" evidence="5">
    <location>
        <begin position="341"/>
        <end position="755"/>
    </location>
</feature>
<accession>A0A7W7ZIU2</accession>
<evidence type="ECO:0000259" key="4">
    <source>
        <dbReference type="Pfam" id="PF21307"/>
    </source>
</evidence>
<name>A0A7W7ZIU2_9BACT</name>
<sequence length="862" mass="94079">MPLCRRLSILSFVVVASAVAFAQSATPARIIQREQAIHASPLTLWYRSPAKLWTDALAIGNGRLGAMIFGDPEKDRFQLNDITVWSGGPMPHADREGGYKALPAIRSALGEGDYAKAQALVQSNLTTAGTGDSEYWPSYETLGDLTFDHQLGPGRITNYLRWLDLDRGITGVDFTADSVRYHREAFSSAVDHAIVGHFMADRPGKISFNVRLSRLASATTTSEGNDTLVMRGDTTFPAQSAHPAIPPATSGPGKGFPGRPARPAQPARPGNLDYEARLTVRIVGGSVRTVGDKLIVEGANEATILLTTGTSFVLDYTKGYKGEDPHATAVAQMRAAAGKAYDSLKASHIAEYQSFFHRVRFDLPATEASNEETGTRIKNYADGSRDPSLAALYYQMGRYLLISSSRPDNPLPSNSQGIWGDGLDLPWKSDYKSNINYQMNYWPSETANLSELHLPAIRFDASLVKPGTKTAQAYYNAPGWVVAYTANAWGWTSPGDGMPWGPFFGGGGWIAQDIWEHYAFTRDRDFLRTYYSVLKGSAEFYLSILVADANGKLITSPSLSPENRFRTDGGVVGSVVDGSAVEREIIWDLFTNAIAASEILQTDDNFRVKLQDARAKIRPLEIGKAGQLEEWGHDWDQNAPEMNHRHISHLFAAYPGWQITPQTTPALASAVRESLELRGDEATGWSNAWKINLYARLRDGDHALKILNQQLRLAGGTTMDYHGEGGGTYSNMFDAHPPFQIDGNFGGTSGIDEMLLQSNLRYTDTPGGVEDNYVIDLLPALPSRWPQGSIQGLRARGGFEVDLAWSGGKLIGATLHSIAGNTARVRYGTTTMPVQLRPGQQIEITPKSGGELQLSAPHGSFQ</sequence>
<feature type="chain" id="PRO_5030568416" evidence="2">
    <location>
        <begin position="23"/>
        <end position="862"/>
    </location>
</feature>
<dbReference type="Gene3D" id="1.50.10.10">
    <property type="match status" value="1"/>
</dbReference>
<keyword evidence="6" id="KW-0378">Hydrolase</keyword>
<keyword evidence="2" id="KW-0732">Signal</keyword>
<dbReference type="EMBL" id="JACHIP010000017">
    <property type="protein sequence ID" value="MBB5060700.1"/>
    <property type="molecule type" value="Genomic_DNA"/>
</dbReference>
<proteinExistence type="predicted"/>
<evidence type="ECO:0000256" key="1">
    <source>
        <dbReference type="SAM" id="MobiDB-lite"/>
    </source>
</evidence>
<dbReference type="Pfam" id="PF14498">
    <property type="entry name" value="Glyco_hyd_65N_2"/>
    <property type="match status" value="1"/>
</dbReference>
<dbReference type="Proteomes" id="UP000540989">
    <property type="component" value="Unassembled WGS sequence"/>
</dbReference>
<dbReference type="InterPro" id="IPR008928">
    <property type="entry name" value="6-hairpin_glycosidase_sf"/>
</dbReference>
<evidence type="ECO:0000313" key="7">
    <source>
        <dbReference type="Proteomes" id="UP000540989"/>
    </source>
</evidence>
<gene>
    <name evidence="6" type="ORF">HDF16_005436</name>
</gene>
<organism evidence="6 7">
    <name type="scientific">Granulicella aggregans</name>
    <dbReference type="NCBI Taxonomy" id="474949"/>
    <lineage>
        <taxon>Bacteria</taxon>
        <taxon>Pseudomonadati</taxon>
        <taxon>Acidobacteriota</taxon>
        <taxon>Terriglobia</taxon>
        <taxon>Terriglobales</taxon>
        <taxon>Acidobacteriaceae</taxon>
        <taxon>Granulicella</taxon>
    </lineage>
</organism>
<evidence type="ECO:0000259" key="5">
    <source>
        <dbReference type="Pfam" id="PF22124"/>
    </source>
</evidence>
<dbReference type="InterPro" id="IPR049053">
    <property type="entry name" value="AFCA-like_C"/>
</dbReference>
<dbReference type="EC" id="3.2.1.51" evidence="6"/>
<keyword evidence="6" id="KW-0326">Glycosidase</keyword>
<dbReference type="InterPro" id="IPR027414">
    <property type="entry name" value="GH95_N_dom"/>
</dbReference>
<dbReference type="GO" id="GO:0004560">
    <property type="term" value="F:alpha-L-fucosidase activity"/>
    <property type="evidence" value="ECO:0007669"/>
    <property type="project" value="UniProtKB-EC"/>
</dbReference>
<feature type="signal peptide" evidence="2">
    <location>
        <begin position="1"/>
        <end position="22"/>
    </location>
</feature>
<protein>
    <submittedName>
        <fullName evidence="6">Alpha-L-fucosidase 2</fullName>
        <ecNumber evidence="6">3.2.1.51</ecNumber>
    </submittedName>
</protein>
<dbReference type="PANTHER" id="PTHR31084">
    <property type="entry name" value="ALPHA-L-FUCOSIDASE 2"/>
    <property type="match status" value="1"/>
</dbReference>
<feature type="region of interest" description="Disordered" evidence="1">
    <location>
        <begin position="240"/>
        <end position="270"/>
    </location>
</feature>
<dbReference type="InterPro" id="IPR012341">
    <property type="entry name" value="6hp_glycosidase-like_sf"/>
</dbReference>
<dbReference type="InterPro" id="IPR054363">
    <property type="entry name" value="GH95_cat"/>
</dbReference>
<dbReference type="Gene3D" id="2.70.98.50">
    <property type="entry name" value="putative glycoside hydrolase family protein from bacillus halodurans"/>
    <property type="match status" value="1"/>
</dbReference>
<dbReference type="SUPFAM" id="SSF48208">
    <property type="entry name" value="Six-hairpin glycosidases"/>
    <property type="match status" value="1"/>
</dbReference>
<evidence type="ECO:0000256" key="2">
    <source>
        <dbReference type="SAM" id="SignalP"/>
    </source>
</evidence>
<dbReference type="PIRSF" id="PIRSF007663">
    <property type="entry name" value="UCP007663"/>
    <property type="match status" value="1"/>
</dbReference>
<evidence type="ECO:0000313" key="6">
    <source>
        <dbReference type="EMBL" id="MBB5060700.1"/>
    </source>
</evidence>
<dbReference type="Gene3D" id="2.60.40.1180">
    <property type="entry name" value="Golgi alpha-mannosidase II"/>
    <property type="match status" value="1"/>
</dbReference>
<dbReference type="InterPro" id="IPR016518">
    <property type="entry name" value="Alpha-L-fucosidase"/>
</dbReference>
<dbReference type="GO" id="GO:0005975">
    <property type="term" value="P:carbohydrate metabolic process"/>
    <property type="evidence" value="ECO:0007669"/>
    <property type="project" value="InterPro"/>
</dbReference>
<feature type="compositionally biased region" description="Low complexity" evidence="1">
    <location>
        <begin position="257"/>
        <end position="270"/>
    </location>
</feature>
<feature type="domain" description="Alpha fucosidase A-like C-terminal" evidence="4">
    <location>
        <begin position="774"/>
        <end position="857"/>
    </location>
</feature>
<dbReference type="Pfam" id="PF22124">
    <property type="entry name" value="Glyco_hydro_95_cat"/>
    <property type="match status" value="1"/>
</dbReference>